<sequence>MNLENKILQDLKEAMKSGDRFKVETLRGLIAQIKDEKIKLRPKEIEEKDVLTVLNRAVKRRKEAIELYKQGDRPELAEKEQKELEIIQQYLPEQLSRDEILKFIEQAIAEVQAASIKDMGKVMGAVMKKVQGKADGKEVQQLVRERLMQMS</sequence>
<accession>H1XQT3</accession>
<organism evidence="2 3">
    <name type="scientific">Caldithrix abyssi DSM 13497</name>
    <dbReference type="NCBI Taxonomy" id="880073"/>
    <lineage>
        <taxon>Bacteria</taxon>
        <taxon>Pseudomonadati</taxon>
        <taxon>Calditrichota</taxon>
        <taxon>Calditrichia</taxon>
        <taxon>Calditrichales</taxon>
        <taxon>Calditrichaceae</taxon>
        <taxon>Caldithrix</taxon>
    </lineage>
</organism>
<dbReference type="HOGENOM" id="CLU_079430_2_1_0"/>
<dbReference type="EMBL" id="CM001402">
    <property type="protein sequence ID" value="EHO42356.1"/>
    <property type="molecule type" value="Genomic_DNA"/>
</dbReference>
<dbReference type="Proteomes" id="UP000183868">
    <property type="component" value="Chromosome"/>
</dbReference>
<dbReference type="InterPro" id="IPR023168">
    <property type="entry name" value="GatB_Yqey_C_2"/>
</dbReference>
<keyword evidence="3" id="KW-1185">Reference proteome</keyword>
<dbReference type="Pfam" id="PF09424">
    <property type="entry name" value="YqeY"/>
    <property type="match status" value="1"/>
</dbReference>
<dbReference type="InterPro" id="IPR003789">
    <property type="entry name" value="Asn/Gln_tRNA_amidoTrase-B-like"/>
</dbReference>
<evidence type="ECO:0000313" key="3">
    <source>
        <dbReference type="Proteomes" id="UP000004671"/>
    </source>
</evidence>
<dbReference type="InterPro" id="IPR019004">
    <property type="entry name" value="YqeY/Aim41"/>
</dbReference>
<dbReference type="RefSeq" id="WP_006929651.1">
    <property type="nucleotide sequence ID" value="NZ_CM001402.1"/>
</dbReference>
<evidence type="ECO:0008006" key="5">
    <source>
        <dbReference type="Google" id="ProtNLM"/>
    </source>
</evidence>
<dbReference type="EMBL" id="CP018099">
    <property type="protein sequence ID" value="APF18343.1"/>
    <property type="molecule type" value="Genomic_DNA"/>
</dbReference>
<dbReference type="OrthoDB" id="9794041at2"/>
<dbReference type="KEGG" id="caby:Cabys_1594"/>
<reference evidence="1 4" key="2">
    <citation type="submission" date="2016-11" db="EMBL/GenBank/DDBJ databases">
        <title>Genomic analysis of Caldithrix abyssi and proposal of a novel bacterial phylum Caldithrichaeota.</title>
        <authorList>
            <person name="Kublanov I."/>
            <person name="Sigalova O."/>
            <person name="Gavrilov S."/>
            <person name="Lebedinsky A."/>
            <person name="Ivanova N."/>
            <person name="Daum C."/>
            <person name="Reddy T."/>
            <person name="Klenk H.P."/>
            <person name="Goker M."/>
            <person name="Reva O."/>
            <person name="Miroshnichenko M."/>
            <person name="Kyprides N."/>
            <person name="Woyke T."/>
            <person name="Gelfand M."/>
        </authorList>
    </citation>
    <scope>NUCLEOTIDE SEQUENCE [LARGE SCALE GENOMIC DNA]</scope>
    <source>
        <strain evidence="1 4">LF13</strain>
    </source>
</reference>
<reference evidence="2 3" key="1">
    <citation type="submission" date="2011-09" db="EMBL/GenBank/DDBJ databases">
        <title>The permanent draft genome of Caldithrix abyssi DSM 13497.</title>
        <authorList>
            <consortium name="US DOE Joint Genome Institute (JGI-PGF)"/>
            <person name="Lucas S."/>
            <person name="Han J."/>
            <person name="Lapidus A."/>
            <person name="Bruce D."/>
            <person name="Goodwin L."/>
            <person name="Pitluck S."/>
            <person name="Peters L."/>
            <person name="Kyrpides N."/>
            <person name="Mavromatis K."/>
            <person name="Ivanova N."/>
            <person name="Mikhailova N."/>
            <person name="Chertkov O."/>
            <person name="Detter J.C."/>
            <person name="Tapia R."/>
            <person name="Han C."/>
            <person name="Land M."/>
            <person name="Hauser L."/>
            <person name="Markowitz V."/>
            <person name="Cheng J.-F."/>
            <person name="Hugenholtz P."/>
            <person name="Woyke T."/>
            <person name="Wu D."/>
            <person name="Spring S."/>
            <person name="Brambilla E."/>
            <person name="Klenk H.-P."/>
            <person name="Eisen J.A."/>
        </authorList>
    </citation>
    <scope>NUCLEOTIDE SEQUENCE [LARGE SCALE GENOMIC DNA]</scope>
    <source>
        <strain evidence="2 3">DSM 13497</strain>
    </source>
</reference>
<evidence type="ECO:0000313" key="4">
    <source>
        <dbReference type="Proteomes" id="UP000183868"/>
    </source>
</evidence>
<dbReference type="PANTHER" id="PTHR28055:SF1">
    <property type="entry name" value="ALTERED INHERITANCE OF MITOCHONDRIA PROTEIN 41, MITOCHONDRIAL"/>
    <property type="match status" value="1"/>
</dbReference>
<dbReference type="PANTHER" id="PTHR28055">
    <property type="entry name" value="ALTERED INHERITANCE OF MITOCHONDRIA PROTEIN 41, MITOCHONDRIAL"/>
    <property type="match status" value="1"/>
</dbReference>
<dbReference type="PaxDb" id="880073-Calab_2748"/>
<protein>
    <recommendedName>
        <fullName evidence="5">GatB/YqeY domain-containing protein</fullName>
    </recommendedName>
</protein>
<dbReference type="Gene3D" id="1.10.10.410">
    <property type="match status" value="1"/>
</dbReference>
<dbReference type="Gene3D" id="1.10.1510.10">
    <property type="entry name" value="Uncharacterised protein YqeY/AIM41 PF09424, N-terminal domain"/>
    <property type="match status" value="1"/>
</dbReference>
<dbReference type="STRING" id="880073.Cabys_1594"/>
<dbReference type="InParanoid" id="H1XQT3"/>
<evidence type="ECO:0000313" key="2">
    <source>
        <dbReference type="EMBL" id="EHO42356.1"/>
    </source>
</evidence>
<dbReference type="GO" id="GO:0016884">
    <property type="term" value="F:carbon-nitrogen ligase activity, with glutamine as amido-N-donor"/>
    <property type="evidence" value="ECO:0007669"/>
    <property type="project" value="InterPro"/>
</dbReference>
<dbReference type="InterPro" id="IPR042184">
    <property type="entry name" value="YqeY/Aim41_N"/>
</dbReference>
<evidence type="ECO:0000313" key="1">
    <source>
        <dbReference type="EMBL" id="APF18343.1"/>
    </source>
</evidence>
<dbReference type="SUPFAM" id="SSF89095">
    <property type="entry name" value="GatB/YqeY motif"/>
    <property type="match status" value="1"/>
</dbReference>
<dbReference type="Proteomes" id="UP000004671">
    <property type="component" value="Chromosome"/>
</dbReference>
<dbReference type="eggNOG" id="COG1610">
    <property type="taxonomic scope" value="Bacteria"/>
</dbReference>
<proteinExistence type="predicted"/>
<name>H1XQT3_CALAY</name>
<dbReference type="AlphaFoldDB" id="H1XQT3"/>
<gene>
    <name evidence="1" type="ORF">Cabys_1594</name>
    <name evidence="2" type="ORF">Calab_2748</name>
</gene>